<dbReference type="Proteomes" id="UP000241818">
    <property type="component" value="Unassembled WGS sequence"/>
</dbReference>
<keyword evidence="1" id="KW-0472">Membrane</keyword>
<proteinExistence type="predicted"/>
<dbReference type="OrthoDB" id="5405781at2759"/>
<evidence type="ECO:0000256" key="1">
    <source>
        <dbReference type="SAM" id="Phobius"/>
    </source>
</evidence>
<reference evidence="3 4" key="1">
    <citation type="journal article" date="2018" name="New Phytol.">
        <title>Comparative genomics and transcriptomics depict ericoid mycorrhizal fungi as versatile saprotrophs and plant mutualists.</title>
        <authorList>
            <person name="Martino E."/>
            <person name="Morin E."/>
            <person name="Grelet G.A."/>
            <person name="Kuo A."/>
            <person name="Kohler A."/>
            <person name="Daghino S."/>
            <person name="Barry K.W."/>
            <person name="Cichocki N."/>
            <person name="Clum A."/>
            <person name="Dockter R.B."/>
            <person name="Hainaut M."/>
            <person name="Kuo R.C."/>
            <person name="LaButti K."/>
            <person name="Lindahl B.D."/>
            <person name="Lindquist E.A."/>
            <person name="Lipzen A."/>
            <person name="Khouja H.R."/>
            <person name="Magnuson J."/>
            <person name="Murat C."/>
            <person name="Ohm R.A."/>
            <person name="Singer S.W."/>
            <person name="Spatafora J.W."/>
            <person name="Wang M."/>
            <person name="Veneault-Fourrey C."/>
            <person name="Henrissat B."/>
            <person name="Grigoriev I.V."/>
            <person name="Martin F.M."/>
            <person name="Perotto S."/>
        </authorList>
    </citation>
    <scope>NUCLEOTIDE SEQUENCE [LARGE SCALE GENOMIC DNA]</scope>
    <source>
        <strain evidence="3 4">ATCC 22711</strain>
    </source>
</reference>
<keyword evidence="4" id="KW-1185">Reference proteome</keyword>
<evidence type="ECO:0000313" key="3">
    <source>
        <dbReference type="EMBL" id="PSS07001.1"/>
    </source>
</evidence>
<dbReference type="InterPro" id="IPR002656">
    <property type="entry name" value="Acyl_transf_3_dom"/>
</dbReference>
<dbReference type="GO" id="GO:0016747">
    <property type="term" value="F:acyltransferase activity, transferring groups other than amino-acyl groups"/>
    <property type="evidence" value="ECO:0007669"/>
    <property type="project" value="InterPro"/>
</dbReference>
<keyword evidence="1" id="KW-1133">Transmembrane helix</keyword>
<dbReference type="GeneID" id="36575876"/>
<gene>
    <name evidence="3" type="ORF">M430DRAFT_45831</name>
</gene>
<dbReference type="PANTHER" id="PTHR23028">
    <property type="entry name" value="ACETYLTRANSFERASE"/>
    <property type="match status" value="1"/>
</dbReference>
<feature type="transmembrane region" description="Helical" evidence="1">
    <location>
        <begin position="334"/>
        <end position="354"/>
    </location>
</feature>
<feature type="domain" description="Acyltransferase 3" evidence="2">
    <location>
        <begin position="9"/>
        <end position="400"/>
    </location>
</feature>
<dbReference type="InParanoid" id="A0A2T3APR4"/>
<sequence>MSVRHENVKWVDGLRGLASLLVVSTHIARAFDEDLFRPTTAPDLPPRVMQYPFLRVLVQGRIGVSIFSLVTGYVCALKPIRQCRAGKPDEAFVSISKSAFRRIPRLVLPTSIATTIIWFICQFGVFEVANRAEGWWLNYTSPNITPMIGEAIKSLIYHLITTWTRSWNIYDPNQWTLLPLLKGAFLIYVMLFATAYVKARYRMMVELAMFVYYYISNDSAFGMQFFFGAFLCDLSQHPGHVAWLASRKWPGRVLSPLLIIFGLYLASYPELNPDFMPWSNYMLQTSFLIFPKEAEIPRFYTGIGLLFIALGIHFSTFVKNVLSSQHLLWFGKNSFAVYLLHGTLLRTLLVWMYFGIHTPPDIINEQGQPAPGPPLKLCGRARFWFWLPIWLVILYSIANLWTKHVDPWCARLTQKIEKYVFDDGKDEVEKNNLLSPLPR</sequence>
<dbReference type="RefSeq" id="XP_024716657.1">
    <property type="nucleotide sequence ID" value="XM_024867795.1"/>
</dbReference>
<dbReference type="AlphaFoldDB" id="A0A2T3APR4"/>
<accession>A0A2T3APR4</accession>
<feature type="transmembrane region" description="Helical" evidence="1">
    <location>
        <begin position="175"/>
        <end position="197"/>
    </location>
</feature>
<protein>
    <recommendedName>
        <fullName evidence="2">Acyltransferase 3 domain-containing protein</fullName>
    </recommendedName>
</protein>
<evidence type="ECO:0000259" key="2">
    <source>
        <dbReference type="Pfam" id="PF01757"/>
    </source>
</evidence>
<keyword evidence="1" id="KW-0812">Transmembrane</keyword>
<dbReference type="EMBL" id="KZ679019">
    <property type="protein sequence ID" value="PSS07001.1"/>
    <property type="molecule type" value="Genomic_DNA"/>
</dbReference>
<evidence type="ECO:0000313" key="4">
    <source>
        <dbReference type="Proteomes" id="UP000241818"/>
    </source>
</evidence>
<feature type="transmembrane region" description="Helical" evidence="1">
    <location>
        <begin position="383"/>
        <end position="402"/>
    </location>
</feature>
<feature type="transmembrane region" description="Helical" evidence="1">
    <location>
        <begin position="106"/>
        <end position="126"/>
    </location>
</feature>
<dbReference type="STRING" id="857342.A0A2T3APR4"/>
<dbReference type="PANTHER" id="PTHR23028:SF128">
    <property type="entry name" value="ACYLTRANSFERASE 3 DOMAIN-CONTAINING PROTEIN"/>
    <property type="match status" value="1"/>
</dbReference>
<name>A0A2T3APR4_AMORE</name>
<dbReference type="Pfam" id="PF01757">
    <property type="entry name" value="Acyl_transf_3"/>
    <property type="match status" value="1"/>
</dbReference>
<dbReference type="InterPro" id="IPR050879">
    <property type="entry name" value="Acyltransferase_3"/>
</dbReference>
<feature type="transmembrane region" description="Helical" evidence="1">
    <location>
        <begin position="299"/>
        <end position="322"/>
    </location>
</feature>
<organism evidence="3 4">
    <name type="scientific">Amorphotheca resinae ATCC 22711</name>
    <dbReference type="NCBI Taxonomy" id="857342"/>
    <lineage>
        <taxon>Eukaryota</taxon>
        <taxon>Fungi</taxon>
        <taxon>Dikarya</taxon>
        <taxon>Ascomycota</taxon>
        <taxon>Pezizomycotina</taxon>
        <taxon>Leotiomycetes</taxon>
        <taxon>Helotiales</taxon>
        <taxon>Amorphothecaceae</taxon>
        <taxon>Amorphotheca</taxon>
    </lineage>
</organism>